<dbReference type="PRINTS" id="PR00258">
    <property type="entry name" value="SPERACTRCPTR"/>
</dbReference>
<feature type="signal peptide" evidence="11">
    <location>
        <begin position="1"/>
        <end position="28"/>
    </location>
</feature>
<dbReference type="PANTHER" id="PTHR19331:SF465">
    <property type="entry name" value="EGG PEPTIDE SPERACT RECEPTOR"/>
    <property type="match status" value="1"/>
</dbReference>
<feature type="disulfide bond" evidence="8">
    <location>
        <begin position="307"/>
        <end position="317"/>
    </location>
</feature>
<evidence type="ECO:0000259" key="12">
    <source>
        <dbReference type="PROSITE" id="PS50026"/>
    </source>
</evidence>
<feature type="domain" description="Sushi" evidence="14">
    <location>
        <begin position="805"/>
        <end position="866"/>
    </location>
</feature>
<sequence length="945" mass="100534">MSKAIDRWTRAVFFLVVLMETTFSTTDASDVRLVDGNTGYEGRIEIFLNRAWGTVCDDSWGLQDAQVACRQLGFPGAVTATSQASYGRGSGPILLDDLLCNGNEANLEDCPHRGIGVHNCGHNEDAGVVCSPRVRLVDRPSSSEGRVEVFSGGAWGTVCDDLWDLNDATVVCRELGFSGALASLSQATFGQGIGLQILLDNVGCSGHELTLFDCPHNGLGIHNCNHFEDAGIRCVPKPRLMGGNSLNEGRLEIFLNSQWGTVCDDSWGIEDARVACRQLGFPGAIEATHGGSFGSGSGPIHLNKVMCLGSETNLQSCSHARIGSHMNCNHSRDAGVECSPAVRLVDGTSSSEGRVEVFWHSTWGTICDDGWDLGDATVICRQLGFSSAVQALTWSSPGDGLILLDDVHCSGDEDTVLDCVNSGPGIHDCVHNEDAGVRCEPCSSRPCINGGTCSSIGGTFTCHCPDHFRGTTCEIGPVLRLVGGGARNKGRLEIFLNGEWGTVCDDSWGLEEATVACRQMGFPNTASALVSYGGGVGQIHLDNVVCSGVETNLISCQHDTVEIHNCNHIKDVGVECAPSVRLVDGFTVGEGRVEVFSGGAWGTVCDSGWDLNDATVVCRELGFHGALQALTNAAFGVDYGLDILLGRLSCSGDEETVLDCAQFGSQFCYHTDDAGARCVGGCVVSSDLSDGLVILSEPLDVYPPGFVLEFDCLPGYQLSGSAVRICQSNFTWSGQPIECLEEVVGCMLTPDPKGVLIVTPLQVAYSPGVTVAFDCPDRYRLNGSRMRICKSDLTWSGEQTGCLPAGCDITPVPSDELVLVSGQKTAYLPGDWLKYDCLDGYQLRGSSERVCRSDFTWSGRSAECVLKGQEAYSAPIAPIAAGAGGLVVFIVLLLFAFIFLKMRKGRRRSGGDRPTGNLTIAAISSEGLKTSLVIHGFLTTLFDIQ</sequence>
<proteinExistence type="predicted"/>
<keyword evidence="9" id="KW-0768">Sushi</keyword>
<feature type="disulfide bond" evidence="8">
    <location>
        <begin position="69"/>
        <end position="130"/>
    </location>
</feature>
<dbReference type="SMART" id="SM00032">
    <property type="entry name" value="CCP"/>
    <property type="match status" value="3"/>
</dbReference>
<dbReference type="FunFam" id="3.10.250.10:FF:000006">
    <property type="entry name" value="neurotrypsin isoform X2"/>
    <property type="match status" value="1"/>
</dbReference>
<feature type="disulfide bond" evidence="8">
    <location>
        <begin position="100"/>
        <end position="110"/>
    </location>
</feature>
<dbReference type="PROSITE" id="PS00022">
    <property type="entry name" value="EGF_1"/>
    <property type="match status" value="1"/>
</dbReference>
<dbReference type="PROSITE" id="PS50026">
    <property type="entry name" value="EGF_3"/>
    <property type="match status" value="1"/>
</dbReference>
<dbReference type="SMART" id="SM00202">
    <property type="entry name" value="SR"/>
    <property type="match status" value="6"/>
</dbReference>
<dbReference type="KEGG" id="aplc:110989981"/>
<dbReference type="GO" id="GO:0016020">
    <property type="term" value="C:membrane"/>
    <property type="evidence" value="ECO:0007669"/>
    <property type="project" value="InterPro"/>
</dbReference>
<dbReference type="CDD" id="cd00054">
    <property type="entry name" value="EGF_CA"/>
    <property type="match status" value="1"/>
</dbReference>
<feature type="disulfide bond" evidence="9">
    <location>
        <begin position="837"/>
        <end position="864"/>
    </location>
</feature>
<feature type="domain" description="SRCR" evidence="13">
    <location>
        <begin position="238"/>
        <end position="339"/>
    </location>
</feature>
<dbReference type="SUPFAM" id="SSF57535">
    <property type="entry name" value="Complement control module/SCR domain"/>
    <property type="match status" value="3"/>
</dbReference>
<evidence type="ECO:0000313" key="15">
    <source>
        <dbReference type="Proteomes" id="UP000694845"/>
    </source>
</evidence>
<evidence type="ECO:0000256" key="1">
    <source>
        <dbReference type="ARBA" id="ARBA00022536"/>
    </source>
</evidence>
<dbReference type="FunFam" id="2.10.25.10:FF:000321">
    <property type="entry name" value="Protein delta homolog 1"/>
    <property type="match status" value="1"/>
</dbReference>
<feature type="domain" description="SRCR" evidence="13">
    <location>
        <begin position="134"/>
        <end position="235"/>
    </location>
</feature>
<dbReference type="InterPro" id="IPR001190">
    <property type="entry name" value="SRCR"/>
</dbReference>
<evidence type="ECO:0000313" key="16">
    <source>
        <dbReference type="RefSeq" id="XP_022110410.1"/>
    </source>
</evidence>
<feature type="disulfide bond" evidence="9">
    <location>
        <begin position="746"/>
        <end position="789"/>
    </location>
</feature>
<dbReference type="FunFam" id="3.10.250.10:FF:000007">
    <property type="entry name" value="Soluble scavenger receptor cysteine-rich domain-containing protein SSC5D"/>
    <property type="match status" value="1"/>
</dbReference>
<keyword evidence="6" id="KW-0325">Glycoprotein</keyword>
<feature type="domain" description="Sushi" evidence="14">
    <location>
        <begin position="744"/>
        <end position="804"/>
    </location>
</feature>
<keyword evidence="15" id="KW-1185">Reference proteome</keyword>
<evidence type="ECO:0000256" key="2">
    <source>
        <dbReference type="ARBA" id="ARBA00022729"/>
    </source>
</evidence>
<dbReference type="RefSeq" id="XP_022110410.1">
    <property type="nucleotide sequence ID" value="XM_022254718.1"/>
</dbReference>
<dbReference type="SUPFAM" id="SSF57196">
    <property type="entry name" value="EGF/Laminin"/>
    <property type="match status" value="1"/>
</dbReference>
<feature type="disulfide bond" evidence="7">
    <location>
        <begin position="464"/>
        <end position="473"/>
    </location>
</feature>
<dbReference type="FunFam" id="3.10.250.10:FF:000001">
    <property type="entry name" value="Lysyl oxidase 4 isoform X1"/>
    <property type="match status" value="3"/>
</dbReference>
<keyword evidence="3" id="KW-0677">Repeat</keyword>
<evidence type="ECO:0000256" key="3">
    <source>
        <dbReference type="ARBA" id="ARBA00022737"/>
    </source>
</evidence>
<feature type="disulfide bond" evidence="9">
    <location>
        <begin position="712"/>
        <end position="739"/>
    </location>
</feature>
<dbReference type="Pfam" id="PF00084">
    <property type="entry name" value="Sushi"/>
    <property type="match status" value="3"/>
</dbReference>
<evidence type="ECO:0000256" key="11">
    <source>
        <dbReference type="SAM" id="SignalP"/>
    </source>
</evidence>
<evidence type="ECO:0000259" key="14">
    <source>
        <dbReference type="PROSITE" id="PS50923"/>
    </source>
</evidence>
<feature type="domain" description="SRCR" evidence="13">
    <location>
        <begin position="31"/>
        <end position="131"/>
    </location>
</feature>
<keyword evidence="5" id="KW-0675">Receptor</keyword>
<dbReference type="PROSITE" id="PS00420">
    <property type="entry name" value="SRCR_1"/>
    <property type="match status" value="6"/>
</dbReference>
<feature type="domain" description="SRCR" evidence="13">
    <location>
        <begin position="580"/>
        <end position="679"/>
    </location>
</feature>
<feature type="disulfide bond" evidence="9">
    <location>
        <begin position="775"/>
        <end position="802"/>
    </location>
</feature>
<dbReference type="SUPFAM" id="SSF56487">
    <property type="entry name" value="SRCR-like"/>
    <property type="match status" value="6"/>
</dbReference>
<dbReference type="InterPro" id="IPR036772">
    <property type="entry name" value="SRCR-like_dom_sf"/>
</dbReference>
<reference evidence="16" key="1">
    <citation type="submission" date="2025-08" db="UniProtKB">
        <authorList>
            <consortium name="RefSeq"/>
        </authorList>
    </citation>
    <scope>IDENTIFICATION</scope>
</reference>
<dbReference type="Gene3D" id="2.10.70.10">
    <property type="entry name" value="Complement Module, domain 1"/>
    <property type="match status" value="3"/>
</dbReference>
<feature type="disulfide bond" evidence="8">
    <location>
        <begin position="650"/>
        <end position="660"/>
    </location>
</feature>
<feature type="domain" description="Sushi" evidence="14">
    <location>
        <begin position="680"/>
        <end position="741"/>
    </location>
</feature>
<dbReference type="GeneID" id="110989981"/>
<dbReference type="PROSITE" id="PS50923">
    <property type="entry name" value="SUSHI"/>
    <property type="match status" value="3"/>
</dbReference>
<evidence type="ECO:0000259" key="13">
    <source>
        <dbReference type="PROSITE" id="PS50287"/>
    </source>
</evidence>
<dbReference type="OrthoDB" id="536948at2759"/>
<comment type="caution">
    <text evidence="8">Lacks conserved residue(s) required for the propagation of feature annotation.</text>
</comment>
<evidence type="ECO:0000256" key="7">
    <source>
        <dbReference type="PROSITE-ProRule" id="PRU00076"/>
    </source>
</evidence>
<keyword evidence="1 7" id="KW-0245">EGF-like domain</keyword>
<feature type="disulfide bond" evidence="8">
    <location>
        <begin position="56"/>
        <end position="120"/>
    </location>
</feature>
<dbReference type="AlphaFoldDB" id="A0A8B8A098"/>
<feature type="disulfide bond" evidence="8">
    <location>
        <begin position="409"/>
        <end position="419"/>
    </location>
</feature>
<evidence type="ECO:0000256" key="6">
    <source>
        <dbReference type="ARBA" id="ARBA00023180"/>
    </source>
</evidence>
<dbReference type="SMART" id="SM00181">
    <property type="entry name" value="EGF"/>
    <property type="match status" value="1"/>
</dbReference>
<dbReference type="Pfam" id="PF00530">
    <property type="entry name" value="SRCR"/>
    <property type="match status" value="6"/>
</dbReference>
<dbReference type="Pfam" id="PF00008">
    <property type="entry name" value="EGF"/>
    <property type="match status" value="1"/>
</dbReference>
<dbReference type="PANTHER" id="PTHR19331">
    <property type="entry name" value="SCAVENGER RECEPTOR DOMAIN-CONTAINING"/>
    <property type="match status" value="1"/>
</dbReference>
<dbReference type="InterPro" id="IPR000436">
    <property type="entry name" value="Sushi_SCR_CCP_dom"/>
</dbReference>
<dbReference type="Proteomes" id="UP000694845">
    <property type="component" value="Unplaced"/>
</dbReference>
<evidence type="ECO:0000256" key="10">
    <source>
        <dbReference type="SAM" id="Phobius"/>
    </source>
</evidence>
<organism evidence="15 16">
    <name type="scientific">Acanthaster planci</name>
    <name type="common">Crown-of-thorns starfish</name>
    <dbReference type="NCBI Taxonomy" id="133434"/>
    <lineage>
        <taxon>Eukaryota</taxon>
        <taxon>Metazoa</taxon>
        <taxon>Echinodermata</taxon>
        <taxon>Eleutherozoa</taxon>
        <taxon>Asterozoa</taxon>
        <taxon>Asteroidea</taxon>
        <taxon>Valvatacea</taxon>
        <taxon>Valvatida</taxon>
        <taxon>Acanthasteridae</taxon>
        <taxon>Acanthaster</taxon>
    </lineage>
</organism>
<dbReference type="OMA" id="TTWASFG"/>
<evidence type="ECO:0000256" key="8">
    <source>
        <dbReference type="PROSITE-ProRule" id="PRU00196"/>
    </source>
</evidence>
<feature type="domain" description="SRCR" evidence="13">
    <location>
        <begin position="479"/>
        <end position="577"/>
    </location>
</feature>
<keyword evidence="2 11" id="KW-0732">Signal</keyword>
<gene>
    <name evidence="16" type="primary">LOC110989981</name>
</gene>
<evidence type="ECO:0000256" key="4">
    <source>
        <dbReference type="ARBA" id="ARBA00023157"/>
    </source>
</evidence>
<dbReference type="FunFam" id="3.10.250.10:FF:000011">
    <property type="entry name" value="Scavenger receptor class A member 5"/>
    <property type="match status" value="1"/>
</dbReference>
<evidence type="ECO:0000256" key="9">
    <source>
        <dbReference type="PROSITE-ProRule" id="PRU00302"/>
    </source>
</evidence>
<name>A0A8B8A098_ACAPL</name>
<feature type="domain" description="EGF-like" evidence="12">
    <location>
        <begin position="440"/>
        <end position="474"/>
    </location>
</feature>
<keyword evidence="4 8" id="KW-1015">Disulfide bond</keyword>
<dbReference type="InterPro" id="IPR000742">
    <property type="entry name" value="EGF"/>
</dbReference>
<dbReference type="PROSITE" id="PS50287">
    <property type="entry name" value="SRCR_2"/>
    <property type="match status" value="6"/>
</dbReference>
<feature type="disulfide bond" evidence="8">
    <location>
        <begin position="546"/>
        <end position="556"/>
    </location>
</feature>
<dbReference type="Gene3D" id="3.10.250.10">
    <property type="entry name" value="SRCR-like domain"/>
    <property type="match status" value="6"/>
</dbReference>
<keyword evidence="10" id="KW-1133">Transmembrane helix</keyword>
<dbReference type="Gene3D" id="2.10.25.10">
    <property type="entry name" value="Laminin"/>
    <property type="match status" value="1"/>
</dbReference>
<dbReference type="InterPro" id="IPR035976">
    <property type="entry name" value="Sushi/SCR/CCP_sf"/>
</dbReference>
<feature type="chain" id="PRO_5034487619" evidence="11">
    <location>
        <begin position="29"/>
        <end position="945"/>
    </location>
</feature>
<keyword evidence="10" id="KW-0812">Transmembrane</keyword>
<evidence type="ECO:0000256" key="5">
    <source>
        <dbReference type="ARBA" id="ARBA00023170"/>
    </source>
</evidence>
<accession>A0A8B8A098</accession>
<dbReference type="CDD" id="cd00033">
    <property type="entry name" value="CCP"/>
    <property type="match status" value="3"/>
</dbReference>
<feature type="transmembrane region" description="Helical" evidence="10">
    <location>
        <begin position="876"/>
        <end position="900"/>
    </location>
</feature>
<keyword evidence="10" id="KW-0472">Membrane</keyword>
<feature type="domain" description="SRCR" evidence="13">
    <location>
        <begin position="342"/>
        <end position="440"/>
    </location>
</feature>
<feature type="disulfide bond" evidence="8">
    <location>
        <begin position="204"/>
        <end position="214"/>
    </location>
</feature>
<protein>
    <submittedName>
        <fullName evidence="16">Deleted in malignant brain tumors 1 protein-like</fullName>
    </submittedName>
</protein>